<dbReference type="InterPro" id="IPR004119">
    <property type="entry name" value="EcKL"/>
</dbReference>
<evidence type="ECO:0000313" key="2">
    <source>
        <dbReference type="EMBL" id="KAK7579993.1"/>
    </source>
</evidence>
<accession>A0AAN9TDQ2</accession>
<protein>
    <recommendedName>
        <fullName evidence="1">CHK kinase-like domain-containing protein</fullName>
    </recommendedName>
</protein>
<name>A0AAN9TDQ2_9HEMI</name>
<dbReference type="AlphaFoldDB" id="A0AAN9TDQ2"/>
<reference evidence="2 3" key="1">
    <citation type="submission" date="2024-03" db="EMBL/GenBank/DDBJ databases">
        <title>Adaptation during the transition from Ophiocordyceps entomopathogen to insect associate is accompanied by gene loss and intensified selection.</title>
        <authorList>
            <person name="Ward C.M."/>
            <person name="Onetto C.A."/>
            <person name="Borneman A.R."/>
        </authorList>
    </citation>
    <scope>NUCLEOTIDE SEQUENCE [LARGE SCALE GENOMIC DNA]</scope>
    <source>
        <strain evidence="2">AWRI1</strain>
        <tissue evidence="2">Single Adult Female</tissue>
    </source>
</reference>
<dbReference type="Pfam" id="PF02958">
    <property type="entry name" value="EcKL"/>
    <property type="match status" value="1"/>
</dbReference>
<dbReference type="Proteomes" id="UP001367676">
    <property type="component" value="Unassembled WGS sequence"/>
</dbReference>
<dbReference type="InterPro" id="IPR015897">
    <property type="entry name" value="CHK_kinase-like"/>
</dbReference>
<dbReference type="EMBL" id="JBBCAQ010000034">
    <property type="protein sequence ID" value="KAK7579993.1"/>
    <property type="molecule type" value="Genomic_DNA"/>
</dbReference>
<dbReference type="InterPro" id="IPR011009">
    <property type="entry name" value="Kinase-like_dom_sf"/>
</dbReference>
<dbReference type="PANTHER" id="PTHR11012:SF8">
    <property type="entry name" value="JUVENILE HORMONE-INDUCIBLE PROTEIN 26"/>
    <property type="match status" value="1"/>
</dbReference>
<dbReference type="Gene3D" id="3.90.1200.10">
    <property type="match status" value="1"/>
</dbReference>
<keyword evidence="3" id="KW-1185">Reference proteome</keyword>
<sequence>MNSFIETSLKNFCATHDIFGETSVFVHFEGKPESEEAENGFNSRIIFGHIVYRTEKNEEKVSSPLMLKIMPTKSNYKDYVLLQYVNEIFFYARALPIFQQLGNTQVLMPKCYDSYFHFGQRTSEIVLMYEDLKAQGFRNHERFSFLDLEHLTLMVRALGQFHSYSYCAKSQNPLEFSALEKWFNYAEAELIRTRPNYFQLFAQIGLNRLRADPRYSSHIAKVEKILENADALVLQVNTMEREEPMSVLCHGDFLRGNVMFRYENNQPVDVKLIDMATCRIASPVIDLSLVLYLNADQQTRSQHWDHLIDAYYEGLHQVFGGIGVPSKENILKEFTTKAVYGYLIASHFLPSMIEMDRGIKSFFCYHTPAEYDDLPPSEIPENIFKDMMKRWCKEEEAETLANILRDMIDRHFI</sequence>
<proteinExistence type="predicted"/>
<dbReference type="SUPFAM" id="SSF56112">
    <property type="entry name" value="Protein kinase-like (PK-like)"/>
    <property type="match status" value="1"/>
</dbReference>
<evidence type="ECO:0000259" key="1">
    <source>
        <dbReference type="SMART" id="SM00587"/>
    </source>
</evidence>
<evidence type="ECO:0000313" key="3">
    <source>
        <dbReference type="Proteomes" id="UP001367676"/>
    </source>
</evidence>
<comment type="caution">
    <text evidence="2">The sequence shown here is derived from an EMBL/GenBank/DDBJ whole genome shotgun (WGS) entry which is preliminary data.</text>
</comment>
<organism evidence="2 3">
    <name type="scientific">Parthenolecanium corni</name>
    <dbReference type="NCBI Taxonomy" id="536013"/>
    <lineage>
        <taxon>Eukaryota</taxon>
        <taxon>Metazoa</taxon>
        <taxon>Ecdysozoa</taxon>
        <taxon>Arthropoda</taxon>
        <taxon>Hexapoda</taxon>
        <taxon>Insecta</taxon>
        <taxon>Pterygota</taxon>
        <taxon>Neoptera</taxon>
        <taxon>Paraneoptera</taxon>
        <taxon>Hemiptera</taxon>
        <taxon>Sternorrhyncha</taxon>
        <taxon>Coccoidea</taxon>
        <taxon>Coccidae</taxon>
        <taxon>Parthenolecanium</taxon>
    </lineage>
</organism>
<dbReference type="SMART" id="SM00587">
    <property type="entry name" value="CHK"/>
    <property type="match status" value="1"/>
</dbReference>
<gene>
    <name evidence="2" type="ORF">V9T40_000622</name>
</gene>
<dbReference type="PANTHER" id="PTHR11012">
    <property type="entry name" value="PROTEIN KINASE-LIKE DOMAIN-CONTAINING"/>
    <property type="match status" value="1"/>
</dbReference>
<feature type="domain" description="CHK kinase-like" evidence="1">
    <location>
        <begin position="127"/>
        <end position="321"/>
    </location>
</feature>